<gene>
    <name evidence="8" type="ORF">W908_02145</name>
</gene>
<evidence type="ECO:0000313" key="8">
    <source>
        <dbReference type="EMBL" id="ALE01513.1"/>
    </source>
</evidence>
<dbReference type="STRING" id="1125411.W908_02145"/>
<dbReference type="CDD" id="cd07984">
    <property type="entry name" value="LPLAT_LABLAT-like"/>
    <property type="match status" value="1"/>
</dbReference>
<evidence type="ECO:0000256" key="3">
    <source>
        <dbReference type="ARBA" id="ARBA00022519"/>
    </source>
</evidence>
<organism evidence="8 9">
    <name type="scientific">Candidatus Pseudothioglobus singularis PS1</name>
    <dbReference type="NCBI Taxonomy" id="1125411"/>
    <lineage>
        <taxon>Bacteria</taxon>
        <taxon>Pseudomonadati</taxon>
        <taxon>Pseudomonadota</taxon>
        <taxon>Gammaproteobacteria</taxon>
        <taxon>Candidatus Pseudothioglobaceae</taxon>
        <taxon>Candidatus Pseudothioglobus</taxon>
    </lineage>
</organism>
<keyword evidence="2" id="KW-1003">Cell membrane</keyword>
<dbReference type="GO" id="GO:0009247">
    <property type="term" value="P:glycolipid biosynthetic process"/>
    <property type="evidence" value="ECO:0007669"/>
    <property type="project" value="UniProtKB-ARBA"/>
</dbReference>
<dbReference type="KEGG" id="tsn:W908_02145"/>
<dbReference type="GO" id="GO:0016746">
    <property type="term" value="F:acyltransferase activity"/>
    <property type="evidence" value="ECO:0007669"/>
    <property type="project" value="UniProtKB-KW"/>
</dbReference>
<sequence length="301" mass="34695">MLNVEFIHPKFLLTWILILFMRIGVFIPFKAQVVAGKAIGRMMYPFMNKLRSTAYSNISHCFPEKKQPQVERLVKRHFEAIGVSFFETANAYYGTDNKIKKLLNIKNEHFFKDALKEEGGIILLCSHFMPLMLGSRALLIKHTIANIYRPQNNTLFDSAMVKGYKKNGAVMIKSTDTRSIIKAINNSLPIWYAPDQDLGKNNSVFAPFFGIQTATASATARLAKNNNTRVIPYSFIRTSNGYLMSFEKPISNYPSNDPIHDATVINQILEKQINHSPEQYLWIHRRFKTRPNDEKNFYKFN</sequence>
<dbReference type="AlphaFoldDB" id="A0A0M4L4R1"/>
<dbReference type="RefSeq" id="WP_053819728.1">
    <property type="nucleotide sequence ID" value="NZ_CP006911.1"/>
</dbReference>
<evidence type="ECO:0000313" key="9">
    <source>
        <dbReference type="Proteomes" id="UP000068905"/>
    </source>
</evidence>
<evidence type="ECO:0000256" key="6">
    <source>
        <dbReference type="ARBA" id="ARBA00023315"/>
    </source>
</evidence>
<dbReference type="PANTHER" id="PTHR30606">
    <property type="entry name" value="LIPID A BIOSYNTHESIS LAUROYL ACYLTRANSFERASE"/>
    <property type="match status" value="1"/>
</dbReference>
<evidence type="ECO:0000256" key="5">
    <source>
        <dbReference type="ARBA" id="ARBA00023136"/>
    </source>
</evidence>
<dbReference type="OrthoDB" id="9803456at2"/>
<dbReference type="EMBL" id="CP006911">
    <property type="protein sequence ID" value="ALE01513.1"/>
    <property type="molecule type" value="Genomic_DNA"/>
</dbReference>
<dbReference type="PANTHER" id="PTHR30606:SF9">
    <property type="entry name" value="LIPID A BIOSYNTHESIS LAUROYLTRANSFERASE"/>
    <property type="match status" value="1"/>
</dbReference>
<feature type="transmembrane region" description="Helical" evidence="7">
    <location>
        <begin position="12"/>
        <end position="33"/>
    </location>
</feature>
<evidence type="ECO:0000256" key="1">
    <source>
        <dbReference type="ARBA" id="ARBA00004533"/>
    </source>
</evidence>
<keyword evidence="7" id="KW-1133">Transmembrane helix</keyword>
<keyword evidence="6 8" id="KW-0012">Acyltransferase</keyword>
<evidence type="ECO:0000256" key="7">
    <source>
        <dbReference type="SAM" id="Phobius"/>
    </source>
</evidence>
<comment type="subcellular location">
    <subcellularLocation>
        <location evidence="1">Cell inner membrane</location>
    </subcellularLocation>
</comment>
<reference evidence="8 9" key="1">
    <citation type="journal article" date="2015" name="Genome Announc.">
        <title>Genome Sequence of 'Candidatus Thioglobus singularis' Strain PS1, a Mixotroph from the SUP05 Clade of Marine Gammaproteobacteria.</title>
        <authorList>
            <person name="Marshall K.T."/>
            <person name="Morris R.M."/>
        </authorList>
    </citation>
    <scope>NUCLEOTIDE SEQUENCE [LARGE SCALE GENOMIC DNA]</scope>
    <source>
        <strain evidence="8 9">PS1</strain>
    </source>
</reference>
<keyword evidence="4 8" id="KW-0808">Transferase</keyword>
<keyword evidence="5 7" id="KW-0472">Membrane</keyword>
<proteinExistence type="predicted"/>
<name>A0A0M4L4R1_9GAMM</name>
<dbReference type="InterPro" id="IPR004960">
    <property type="entry name" value="LipA_acyltrans"/>
</dbReference>
<keyword evidence="7" id="KW-0812">Transmembrane</keyword>
<evidence type="ECO:0000256" key="4">
    <source>
        <dbReference type="ARBA" id="ARBA00022679"/>
    </source>
</evidence>
<accession>A0A0M4L4R1</accession>
<dbReference type="PIRSF" id="PIRSF026649">
    <property type="entry name" value="MsbB"/>
    <property type="match status" value="1"/>
</dbReference>
<dbReference type="GO" id="GO:0005886">
    <property type="term" value="C:plasma membrane"/>
    <property type="evidence" value="ECO:0007669"/>
    <property type="project" value="UniProtKB-SubCell"/>
</dbReference>
<keyword evidence="9" id="KW-1185">Reference proteome</keyword>
<evidence type="ECO:0000256" key="2">
    <source>
        <dbReference type="ARBA" id="ARBA00022475"/>
    </source>
</evidence>
<dbReference type="Pfam" id="PF03279">
    <property type="entry name" value="Lip_A_acyltrans"/>
    <property type="match status" value="1"/>
</dbReference>
<dbReference type="PATRIC" id="fig|1125411.7.peg.424"/>
<keyword evidence="3" id="KW-0997">Cell inner membrane</keyword>
<dbReference type="Proteomes" id="UP000068905">
    <property type="component" value="Chromosome"/>
</dbReference>
<protein>
    <submittedName>
        <fullName evidence="8">Lipid A biosynthesis acyltransferase</fullName>
    </submittedName>
</protein>